<protein>
    <submittedName>
        <fullName evidence="1">Uncharacterized protein</fullName>
    </submittedName>
</protein>
<evidence type="ECO:0000313" key="2">
    <source>
        <dbReference type="Proteomes" id="UP001234989"/>
    </source>
</evidence>
<dbReference type="EMBL" id="CP133618">
    <property type="protein sequence ID" value="WMV37023.1"/>
    <property type="molecule type" value="Genomic_DNA"/>
</dbReference>
<organism evidence="1 2">
    <name type="scientific">Solanum verrucosum</name>
    <dbReference type="NCBI Taxonomy" id="315347"/>
    <lineage>
        <taxon>Eukaryota</taxon>
        <taxon>Viridiplantae</taxon>
        <taxon>Streptophyta</taxon>
        <taxon>Embryophyta</taxon>
        <taxon>Tracheophyta</taxon>
        <taxon>Spermatophyta</taxon>
        <taxon>Magnoliopsida</taxon>
        <taxon>eudicotyledons</taxon>
        <taxon>Gunneridae</taxon>
        <taxon>Pentapetalae</taxon>
        <taxon>asterids</taxon>
        <taxon>lamiids</taxon>
        <taxon>Solanales</taxon>
        <taxon>Solanaceae</taxon>
        <taxon>Solanoideae</taxon>
        <taxon>Solaneae</taxon>
        <taxon>Solanum</taxon>
    </lineage>
</organism>
<gene>
    <name evidence="1" type="ORF">MTR67_030408</name>
</gene>
<name>A0AAF0RAG2_SOLVR</name>
<evidence type="ECO:0000313" key="1">
    <source>
        <dbReference type="EMBL" id="WMV37023.1"/>
    </source>
</evidence>
<reference evidence="1" key="1">
    <citation type="submission" date="2023-08" db="EMBL/GenBank/DDBJ databases">
        <title>A de novo genome assembly of Solanum verrucosum Schlechtendal, a Mexican diploid species geographically isolated from the other diploid A-genome species in potato relatives.</title>
        <authorList>
            <person name="Hosaka K."/>
        </authorList>
    </citation>
    <scope>NUCLEOTIDE SEQUENCE</scope>
    <source>
        <tissue evidence="1">Young leaves</tissue>
    </source>
</reference>
<keyword evidence="2" id="KW-1185">Reference proteome</keyword>
<dbReference type="AlphaFoldDB" id="A0AAF0RAG2"/>
<dbReference type="Proteomes" id="UP001234989">
    <property type="component" value="Chromosome 7"/>
</dbReference>
<sequence length="49" mass="5344">MLAQSVANQNNQRVPVRANAKVGSAAARVKDFVRMNMPEFVGSQVDEDP</sequence>
<proteinExistence type="predicted"/>
<accession>A0AAF0RAG2</accession>